<name>A0ABU9B7F0_9BURK</name>
<dbReference type="RefSeq" id="WP_341372409.1">
    <property type="nucleotide sequence ID" value="NZ_JBBUTF010000002.1"/>
</dbReference>
<dbReference type="InterPro" id="IPR021320">
    <property type="entry name" value="DUF2905"/>
</dbReference>
<accession>A0ABU9B7F0</accession>
<keyword evidence="3" id="KW-1185">Reference proteome</keyword>
<reference evidence="2 3" key="1">
    <citation type="submission" date="2024-04" db="EMBL/GenBank/DDBJ databases">
        <title>Novel species of the genus Ideonella isolated from streams.</title>
        <authorList>
            <person name="Lu H."/>
        </authorList>
    </citation>
    <scope>NUCLEOTIDE SEQUENCE [LARGE SCALE GENOMIC DNA]</scope>
    <source>
        <strain evidence="2 3">BYS139W</strain>
    </source>
</reference>
<protein>
    <submittedName>
        <fullName evidence="2">DUF2905 family protein</fullName>
    </submittedName>
</protein>
<comment type="caution">
    <text evidence="2">The sequence shown here is derived from an EMBL/GenBank/DDBJ whole genome shotgun (WGS) entry which is preliminary data.</text>
</comment>
<dbReference type="Proteomes" id="UP001368500">
    <property type="component" value="Unassembled WGS sequence"/>
</dbReference>
<feature type="transmembrane region" description="Helical" evidence="1">
    <location>
        <begin position="42"/>
        <end position="62"/>
    </location>
</feature>
<evidence type="ECO:0000313" key="3">
    <source>
        <dbReference type="Proteomes" id="UP001368500"/>
    </source>
</evidence>
<keyword evidence="1" id="KW-1133">Transmembrane helix</keyword>
<sequence>MRWLILLLIFALVFKGLRSWLRVLGLGNLPGDFTIRLFGRELYLPLASLVVLSFVIMLLGSLV</sequence>
<keyword evidence="1" id="KW-0472">Membrane</keyword>
<organism evidence="2 3">
    <name type="scientific">Pseudaquabacterium rugosum</name>
    <dbReference type="NCBI Taxonomy" id="2984194"/>
    <lineage>
        <taxon>Bacteria</taxon>
        <taxon>Pseudomonadati</taxon>
        <taxon>Pseudomonadota</taxon>
        <taxon>Betaproteobacteria</taxon>
        <taxon>Burkholderiales</taxon>
        <taxon>Sphaerotilaceae</taxon>
        <taxon>Pseudaquabacterium</taxon>
    </lineage>
</organism>
<dbReference type="EMBL" id="JBBUTF010000002">
    <property type="protein sequence ID" value="MEK8024628.1"/>
    <property type="molecule type" value="Genomic_DNA"/>
</dbReference>
<proteinExistence type="predicted"/>
<keyword evidence="1" id="KW-0812">Transmembrane</keyword>
<evidence type="ECO:0000256" key="1">
    <source>
        <dbReference type="SAM" id="Phobius"/>
    </source>
</evidence>
<evidence type="ECO:0000313" key="2">
    <source>
        <dbReference type="EMBL" id="MEK8024628.1"/>
    </source>
</evidence>
<gene>
    <name evidence="2" type="ORF">AACH11_01435</name>
</gene>
<dbReference type="Pfam" id="PF11146">
    <property type="entry name" value="DUF2905"/>
    <property type="match status" value="1"/>
</dbReference>